<dbReference type="InterPro" id="IPR000850">
    <property type="entry name" value="Adenylat/UMP-CMP_kin"/>
</dbReference>
<comment type="domain">
    <text evidence="5">Consists of three domains, a large central CORE domain and two small peripheral domains, NMPbind and LID, which undergo movements during catalysis. The LID domain closes over the site of phosphoryl transfer upon ATP binding. Assembling and dissambling the active center during each catalytic cycle provides an effective means to prevent ATP hydrolysis.</text>
</comment>
<dbReference type="Gene3D" id="3.40.50.300">
    <property type="entry name" value="P-loop containing nucleotide triphosphate hydrolases"/>
    <property type="match status" value="1"/>
</dbReference>
<dbReference type="NCBIfam" id="NF011105">
    <property type="entry name" value="PRK14532.1"/>
    <property type="match status" value="1"/>
</dbReference>
<comment type="caution">
    <text evidence="8">The sequence shown here is derived from an EMBL/GenBank/DDBJ whole genome shotgun (WGS) entry which is preliminary data.</text>
</comment>
<dbReference type="EC" id="2.7.4.3" evidence="5 7"/>
<protein>
    <recommendedName>
        <fullName evidence="5 7">Adenylate kinase</fullName>
        <shortName evidence="5">AK</shortName>
        <ecNumber evidence="5 7">2.7.4.3</ecNumber>
    </recommendedName>
    <alternativeName>
        <fullName evidence="5">ATP-AMP transphosphorylase</fullName>
    </alternativeName>
    <alternativeName>
        <fullName evidence="5">ATP:AMP phosphotransferase</fullName>
    </alternativeName>
    <alternativeName>
        <fullName evidence="5">Adenylate monophosphate kinase</fullName>
    </alternativeName>
</protein>
<dbReference type="PRINTS" id="PR00094">
    <property type="entry name" value="ADENYLTKNASE"/>
</dbReference>
<dbReference type="CDD" id="cd01428">
    <property type="entry name" value="ADK"/>
    <property type="match status" value="1"/>
</dbReference>
<evidence type="ECO:0000256" key="7">
    <source>
        <dbReference type="RuleBase" id="RU003331"/>
    </source>
</evidence>
<dbReference type="GO" id="GO:0005524">
    <property type="term" value="F:ATP binding"/>
    <property type="evidence" value="ECO:0007669"/>
    <property type="project" value="UniProtKB-UniRule"/>
</dbReference>
<proteinExistence type="inferred from homology"/>
<feature type="binding site" evidence="5">
    <location>
        <position position="107"/>
    </location>
    <ligand>
        <name>AMP</name>
        <dbReference type="ChEBI" id="CHEBI:456215"/>
    </ligand>
</feature>
<evidence type="ECO:0000256" key="6">
    <source>
        <dbReference type="RuleBase" id="RU003330"/>
    </source>
</evidence>
<comment type="function">
    <text evidence="5">Catalyzes the reversible transfer of the terminal phosphate group between ATP and AMP. Plays an important role in cellular energy homeostasis and in adenine nucleotide metabolism.</text>
</comment>
<feature type="region of interest" description="NMP" evidence="5">
    <location>
        <begin position="45"/>
        <end position="74"/>
    </location>
</feature>
<feature type="binding site" evidence="5">
    <location>
        <begin position="100"/>
        <end position="103"/>
    </location>
    <ligand>
        <name>AMP</name>
        <dbReference type="ChEBI" id="CHEBI:456215"/>
    </ligand>
</feature>
<evidence type="ECO:0000256" key="1">
    <source>
        <dbReference type="ARBA" id="ARBA00022679"/>
    </source>
</evidence>
<feature type="binding site" evidence="5">
    <location>
        <position position="51"/>
    </location>
    <ligand>
        <name>AMP</name>
        <dbReference type="ChEBI" id="CHEBI:456215"/>
    </ligand>
</feature>
<keyword evidence="2 5" id="KW-0545">Nucleotide biosynthesis</keyword>
<accession>D1NVB5</accession>
<comment type="subcellular location">
    <subcellularLocation>
        <location evidence="5 7">Cytoplasm</location>
    </subcellularLocation>
</comment>
<dbReference type="PROSITE" id="PS00113">
    <property type="entry name" value="ADENYLATE_KINASE"/>
    <property type="match status" value="1"/>
</dbReference>
<dbReference type="NCBIfam" id="NF011104">
    <property type="entry name" value="PRK14531.1"/>
    <property type="match status" value="1"/>
</dbReference>
<feature type="binding site" evidence="5">
    <location>
        <position position="159"/>
    </location>
    <ligand>
        <name>AMP</name>
        <dbReference type="ChEBI" id="CHEBI:456215"/>
    </ligand>
</feature>
<evidence type="ECO:0000313" key="9">
    <source>
        <dbReference type="Proteomes" id="UP000003656"/>
    </source>
</evidence>
<evidence type="ECO:0000256" key="2">
    <source>
        <dbReference type="ARBA" id="ARBA00022727"/>
    </source>
</evidence>
<dbReference type="UniPathway" id="UPA00588">
    <property type="reaction ID" value="UER00649"/>
</dbReference>
<feature type="binding site" evidence="5">
    <location>
        <begin position="72"/>
        <end position="74"/>
    </location>
    <ligand>
        <name>AMP</name>
        <dbReference type="ChEBI" id="CHEBI:456215"/>
    </ligand>
</feature>
<gene>
    <name evidence="5" type="primary">adk</name>
    <name evidence="8" type="ORF">BIFGAL_03801</name>
</gene>
<feature type="binding site" evidence="5">
    <location>
        <position position="187"/>
    </location>
    <ligand>
        <name>ATP</name>
        <dbReference type="ChEBI" id="CHEBI:30616"/>
    </ligand>
</feature>
<dbReference type="STRING" id="561180.BIFGAL_03801"/>
<reference evidence="8 9" key="1">
    <citation type="submission" date="2009-11" db="EMBL/GenBank/DDBJ databases">
        <authorList>
            <person name="Weinstock G."/>
            <person name="Sodergren E."/>
            <person name="Clifton S."/>
            <person name="Fulton L."/>
            <person name="Fulton B."/>
            <person name="Courtney L."/>
            <person name="Fronick C."/>
            <person name="Harrison M."/>
            <person name="Strong C."/>
            <person name="Farmer C."/>
            <person name="Delahaunty K."/>
            <person name="Markovic C."/>
            <person name="Hall O."/>
            <person name="Minx P."/>
            <person name="Tomlinson C."/>
            <person name="Mitreva M."/>
            <person name="Nelson J."/>
            <person name="Hou S."/>
            <person name="Wollam A."/>
            <person name="Pepin K.H."/>
            <person name="Johnson M."/>
            <person name="Bhonagiri V."/>
            <person name="Nash W.E."/>
            <person name="Warren W."/>
            <person name="Chinwalla A."/>
            <person name="Mardis E.R."/>
            <person name="Wilson R.K."/>
        </authorList>
    </citation>
    <scope>NUCLEOTIDE SEQUENCE [LARGE SCALE GENOMIC DNA]</scope>
    <source>
        <strain evidence="8 9">DSM 20093</strain>
    </source>
</reference>
<dbReference type="HAMAP" id="MF_00235">
    <property type="entry name" value="Adenylate_kinase_Adk"/>
    <property type="match status" value="1"/>
</dbReference>
<dbReference type="NCBIfam" id="NF001381">
    <property type="entry name" value="PRK00279.1-3"/>
    <property type="match status" value="1"/>
</dbReference>
<feature type="binding site" evidence="5">
    <location>
        <position position="142"/>
    </location>
    <ligand>
        <name>ATP</name>
        <dbReference type="ChEBI" id="CHEBI:30616"/>
    </ligand>
</feature>
<evidence type="ECO:0000256" key="5">
    <source>
        <dbReference type="HAMAP-Rule" id="MF_00235"/>
    </source>
</evidence>
<keyword evidence="3 5" id="KW-0547">Nucleotide-binding</keyword>
<name>D1NVB5_9BIFI</name>
<dbReference type="GO" id="GO:0004017">
    <property type="term" value="F:AMP kinase activity"/>
    <property type="evidence" value="ECO:0007669"/>
    <property type="project" value="UniProtKB-UniRule"/>
</dbReference>
<dbReference type="PANTHER" id="PTHR23359">
    <property type="entry name" value="NUCLEOTIDE KINASE"/>
    <property type="match status" value="1"/>
</dbReference>
<feature type="binding site" evidence="5">
    <location>
        <begin position="25"/>
        <end position="30"/>
    </location>
    <ligand>
        <name>ATP</name>
        <dbReference type="ChEBI" id="CHEBI:30616"/>
    </ligand>
</feature>
<feature type="binding site" evidence="5">
    <location>
        <position position="46"/>
    </location>
    <ligand>
        <name>AMP</name>
        <dbReference type="ChEBI" id="CHEBI:456215"/>
    </ligand>
</feature>
<comment type="catalytic activity">
    <reaction evidence="5 7">
        <text>AMP + ATP = 2 ADP</text>
        <dbReference type="Rhea" id="RHEA:12973"/>
        <dbReference type="ChEBI" id="CHEBI:30616"/>
        <dbReference type="ChEBI" id="CHEBI:456215"/>
        <dbReference type="ChEBI" id="CHEBI:456216"/>
        <dbReference type="EC" id="2.7.4.3"/>
    </reaction>
</comment>
<comment type="subunit">
    <text evidence="5 7">Monomer.</text>
</comment>
<dbReference type="Proteomes" id="UP000003656">
    <property type="component" value="Unassembled WGS sequence"/>
</dbReference>
<evidence type="ECO:0000256" key="4">
    <source>
        <dbReference type="ARBA" id="ARBA00022777"/>
    </source>
</evidence>
<dbReference type="InterPro" id="IPR033690">
    <property type="entry name" value="Adenylat_kinase_CS"/>
</dbReference>
<dbReference type="EMBL" id="ABXB03000003">
    <property type="protein sequence ID" value="EFA22767.1"/>
    <property type="molecule type" value="Genomic_DNA"/>
</dbReference>
<dbReference type="NCBIfam" id="NF011100">
    <property type="entry name" value="PRK14527.1"/>
    <property type="match status" value="1"/>
</dbReference>
<dbReference type="InterPro" id="IPR027417">
    <property type="entry name" value="P-loop_NTPase"/>
</dbReference>
<feature type="binding site" evidence="5">
    <location>
        <position position="148"/>
    </location>
    <ligand>
        <name>AMP</name>
        <dbReference type="ChEBI" id="CHEBI:456215"/>
    </ligand>
</feature>
<keyword evidence="5 7" id="KW-0067">ATP-binding</keyword>
<evidence type="ECO:0000256" key="3">
    <source>
        <dbReference type="ARBA" id="ARBA00022741"/>
    </source>
</evidence>
<dbReference type="eggNOG" id="COG0563">
    <property type="taxonomic scope" value="Bacteria"/>
</dbReference>
<organism evidence="8 9">
    <name type="scientific">Bifidobacterium gallicum DSM 20093 = LMG 11596</name>
    <dbReference type="NCBI Taxonomy" id="561180"/>
    <lineage>
        <taxon>Bacteria</taxon>
        <taxon>Bacillati</taxon>
        <taxon>Actinomycetota</taxon>
        <taxon>Actinomycetes</taxon>
        <taxon>Bifidobacteriales</taxon>
        <taxon>Bifidobacteriaceae</taxon>
        <taxon>Bifidobacterium</taxon>
    </lineage>
</organism>
<dbReference type="AlphaFoldDB" id="D1NVB5"/>
<sequence length="206" mass="23082">MLRRTEINIIKKGHTMRLLIMGPQGVGKGTQAALLSEHYEIPAISTGDIFRYNIKNQTELGKEALAYTDKGELVPDELTNKIVKDRLAMDDAKNGWILDGYPRNASQVAALDVMLEELGVELDAVVALEADRDVLMERMQKRAAEQGRSDDTPEVIAKRLETYEKETAPLLNIYRERGLLLAFDGVGDIDEISKTIIEKLNEKRAD</sequence>
<dbReference type="GO" id="GO:0044209">
    <property type="term" value="P:AMP salvage"/>
    <property type="evidence" value="ECO:0007669"/>
    <property type="project" value="UniProtKB-UniRule"/>
</dbReference>
<comment type="caution">
    <text evidence="5">Lacks conserved residue(s) required for the propagation of feature annotation.</text>
</comment>
<comment type="similarity">
    <text evidence="5 6">Belongs to the adenylate kinase family.</text>
</comment>
<evidence type="ECO:0000313" key="8">
    <source>
        <dbReference type="EMBL" id="EFA22767.1"/>
    </source>
</evidence>
<dbReference type="Pfam" id="PF00406">
    <property type="entry name" value="ADK"/>
    <property type="match status" value="1"/>
</dbReference>
<keyword evidence="4 5" id="KW-0418">Kinase</keyword>
<dbReference type="GO" id="GO:0005737">
    <property type="term" value="C:cytoplasm"/>
    <property type="evidence" value="ECO:0007669"/>
    <property type="project" value="UniProtKB-SubCell"/>
</dbReference>
<keyword evidence="1 5" id="KW-0808">Transferase</keyword>
<dbReference type="SUPFAM" id="SSF52540">
    <property type="entry name" value="P-loop containing nucleoside triphosphate hydrolases"/>
    <property type="match status" value="1"/>
</dbReference>
<keyword evidence="5" id="KW-0963">Cytoplasm</keyword>
<comment type="pathway">
    <text evidence="5">Purine metabolism; AMP biosynthesis via salvage pathway; AMP from ADP: step 1/1.</text>
</comment>